<feature type="domain" description="Mechanosensitive ion channel MscS C-terminal" evidence="9">
    <location>
        <begin position="182"/>
        <end position="262"/>
    </location>
</feature>
<keyword evidence="3" id="KW-1003">Cell membrane</keyword>
<dbReference type="AlphaFoldDB" id="A0A1I0DMA0"/>
<dbReference type="Gene3D" id="2.30.30.60">
    <property type="match status" value="1"/>
</dbReference>
<gene>
    <name evidence="10" type="ORF">SAMN04487771_101318</name>
</gene>
<dbReference type="PANTHER" id="PTHR30221:SF1">
    <property type="entry name" value="SMALL-CONDUCTANCE MECHANOSENSITIVE CHANNEL"/>
    <property type="match status" value="1"/>
</dbReference>
<dbReference type="PANTHER" id="PTHR30221">
    <property type="entry name" value="SMALL-CONDUCTANCE MECHANOSENSITIVE CHANNEL"/>
    <property type="match status" value="1"/>
</dbReference>
<comment type="similarity">
    <text evidence="2">Belongs to the MscS (TC 1.A.23) family.</text>
</comment>
<evidence type="ECO:0000256" key="3">
    <source>
        <dbReference type="ARBA" id="ARBA00022475"/>
    </source>
</evidence>
<evidence type="ECO:0000256" key="7">
    <source>
        <dbReference type="SAM" id="Phobius"/>
    </source>
</evidence>
<dbReference type="Gene3D" id="1.10.287.1260">
    <property type="match status" value="1"/>
</dbReference>
<dbReference type="InterPro" id="IPR006685">
    <property type="entry name" value="MscS_channel_2nd"/>
</dbReference>
<protein>
    <submittedName>
        <fullName evidence="10">Small-conductance mechanosensitive channel</fullName>
    </submittedName>
</protein>
<dbReference type="OrthoDB" id="9809206at2"/>
<dbReference type="Pfam" id="PF00924">
    <property type="entry name" value="MS_channel_2nd"/>
    <property type="match status" value="1"/>
</dbReference>
<keyword evidence="4 7" id="KW-0812">Transmembrane</keyword>
<dbReference type="SUPFAM" id="SSF50182">
    <property type="entry name" value="Sm-like ribonucleoproteins"/>
    <property type="match status" value="1"/>
</dbReference>
<evidence type="ECO:0000259" key="9">
    <source>
        <dbReference type="Pfam" id="PF21082"/>
    </source>
</evidence>
<dbReference type="GO" id="GO:0005886">
    <property type="term" value="C:plasma membrane"/>
    <property type="evidence" value="ECO:0007669"/>
    <property type="project" value="UniProtKB-SubCell"/>
</dbReference>
<dbReference type="InterPro" id="IPR045275">
    <property type="entry name" value="MscS_archaea/bacteria_type"/>
</dbReference>
<reference evidence="11" key="1">
    <citation type="submission" date="2016-10" db="EMBL/GenBank/DDBJ databases">
        <authorList>
            <person name="Varghese N."/>
            <person name="Submissions S."/>
        </authorList>
    </citation>
    <scope>NUCLEOTIDE SEQUENCE [LARGE SCALE GENOMIC DNA]</scope>
    <source>
        <strain evidence="11">KH1P1</strain>
    </source>
</reference>
<dbReference type="Proteomes" id="UP000199820">
    <property type="component" value="Unassembled WGS sequence"/>
</dbReference>
<evidence type="ECO:0000256" key="5">
    <source>
        <dbReference type="ARBA" id="ARBA00022989"/>
    </source>
</evidence>
<evidence type="ECO:0000259" key="8">
    <source>
        <dbReference type="Pfam" id="PF00924"/>
    </source>
</evidence>
<proteinExistence type="inferred from homology"/>
<dbReference type="InterPro" id="IPR049278">
    <property type="entry name" value="MS_channel_C"/>
</dbReference>
<evidence type="ECO:0000256" key="4">
    <source>
        <dbReference type="ARBA" id="ARBA00022692"/>
    </source>
</evidence>
<feature type="domain" description="Mechanosensitive ion channel MscS" evidence="8">
    <location>
        <begin position="102"/>
        <end position="172"/>
    </location>
</feature>
<evidence type="ECO:0000256" key="2">
    <source>
        <dbReference type="ARBA" id="ARBA00008017"/>
    </source>
</evidence>
<sequence>MEKLFEIFPGGQAGVFRLIGVGMTVLITLAVLKISDQALQRLERKRAGLPHKFLHSCLKGVILVIGLFAVLSQFELTRDFSTTILQSGSLIIAVATFAAQKTLGNVISGFSISASKPCDIGQKIRVVSGGTTLAEGLVRDMTMRHVVIEQYDGQACILPNSVIDSSVIVNTNYIENVGNFMEFEIAFGSDVEKAKAIILEECRREPLLIEVDRISVLVNRLTANGIVLKFTAKTKDLNDSFRACSNLRQHVVEAFDKNGIEIPYQTVTVLKDRA</sequence>
<dbReference type="InterPro" id="IPR023408">
    <property type="entry name" value="MscS_beta-dom_sf"/>
</dbReference>
<dbReference type="InterPro" id="IPR011066">
    <property type="entry name" value="MscS_channel_C_sf"/>
</dbReference>
<comment type="subcellular location">
    <subcellularLocation>
        <location evidence="1">Cell membrane</location>
        <topology evidence="1">Multi-pass membrane protein</topology>
    </subcellularLocation>
</comment>
<evidence type="ECO:0000313" key="11">
    <source>
        <dbReference type="Proteomes" id="UP000199820"/>
    </source>
</evidence>
<organism evidence="10 11">
    <name type="scientific">[Clostridium] aminophilum</name>
    <dbReference type="NCBI Taxonomy" id="1526"/>
    <lineage>
        <taxon>Bacteria</taxon>
        <taxon>Bacillati</taxon>
        <taxon>Bacillota</taxon>
        <taxon>Clostridia</taxon>
        <taxon>Lachnospirales</taxon>
        <taxon>Lachnospiraceae</taxon>
    </lineage>
</organism>
<keyword evidence="5 7" id="KW-1133">Transmembrane helix</keyword>
<dbReference type="RefSeq" id="WP_074649144.1">
    <property type="nucleotide sequence ID" value="NZ_FOIL01000013.1"/>
</dbReference>
<dbReference type="GO" id="GO:0008381">
    <property type="term" value="F:mechanosensitive monoatomic ion channel activity"/>
    <property type="evidence" value="ECO:0007669"/>
    <property type="project" value="InterPro"/>
</dbReference>
<feature type="transmembrane region" description="Helical" evidence="7">
    <location>
        <begin position="53"/>
        <end position="74"/>
    </location>
</feature>
<evidence type="ECO:0000313" key="10">
    <source>
        <dbReference type="EMBL" id="SET33330.1"/>
    </source>
</evidence>
<evidence type="ECO:0000256" key="1">
    <source>
        <dbReference type="ARBA" id="ARBA00004651"/>
    </source>
</evidence>
<name>A0A1I0DMA0_9FIRM</name>
<dbReference type="InterPro" id="IPR010920">
    <property type="entry name" value="LSM_dom_sf"/>
</dbReference>
<dbReference type="Gene3D" id="3.30.70.100">
    <property type="match status" value="1"/>
</dbReference>
<dbReference type="eggNOG" id="COG0668">
    <property type="taxonomic scope" value="Bacteria"/>
</dbReference>
<keyword evidence="6 7" id="KW-0472">Membrane</keyword>
<accession>A0A1I0DMA0</accession>
<dbReference type="SUPFAM" id="SSF82689">
    <property type="entry name" value="Mechanosensitive channel protein MscS (YggB), C-terminal domain"/>
    <property type="match status" value="1"/>
</dbReference>
<evidence type="ECO:0000256" key="6">
    <source>
        <dbReference type="ARBA" id="ARBA00023136"/>
    </source>
</evidence>
<dbReference type="Pfam" id="PF21082">
    <property type="entry name" value="MS_channel_3rd"/>
    <property type="match status" value="1"/>
</dbReference>
<dbReference type="EMBL" id="FOIL01000013">
    <property type="protein sequence ID" value="SET33330.1"/>
    <property type="molecule type" value="Genomic_DNA"/>
</dbReference>
<feature type="transmembrane region" description="Helical" evidence="7">
    <location>
        <begin position="14"/>
        <end position="32"/>
    </location>
</feature>
<keyword evidence="11" id="KW-1185">Reference proteome</keyword>